<evidence type="ECO:0000256" key="1">
    <source>
        <dbReference type="SAM" id="MobiDB-lite"/>
    </source>
</evidence>
<dbReference type="PANTHER" id="PTHR36223:SF1">
    <property type="entry name" value="TRANSCRIPTION ELONGATION FACTOR EAF N-TERMINAL DOMAIN-CONTAINING PROTEIN"/>
    <property type="match status" value="1"/>
</dbReference>
<evidence type="ECO:0000313" key="3">
    <source>
        <dbReference type="EMBL" id="KAL0058303.1"/>
    </source>
</evidence>
<feature type="region of interest" description="Disordered" evidence="1">
    <location>
        <begin position="149"/>
        <end position="176"/>
    </location>
</feature>
<dbReference type="Pfam" id="PF25534">
    <property type="entry name" value="DUF7918"/>
    <property type="match status" value="1"/>
</dbReference>
<dbReference type="InterPro" id="IPR057678">
    <property type="entry name" value="DUF7918"/>
</dbReference>
<feature type="domain" description="DUF7918" evidence="2">
    <location>
        <begin position="1"/>
        <end position="88"/>
    </location>
</feature>
<sequence length="176" mass="20041">MGLVQIKIENIRVLERGLAWPGDTLPTDKTYHEKTKKLINHQTSYDQPDIPIEEVTRLVTEPLGPPVAIFQFRYRPLAFLQAQGIAPRPPPQRISPSPPRDGLTGMPQKRTRCKGEFDSDGEPIGVSDDEDDEKAKKLADLERQLEALRKQMKKDRPRKKVKREPIVGLTIDLTED</sequence>
<accession>A0ABR2ZAH1</accession>
<feature type="compositionally biased region" description="Pro residues" evidence="1">
    <location>
        <begin position="87"/>
        <end position="99"/>
    </location>
</feature>
<proteinExistence type="predicted"/>
<organism evidence="3 4">
    <name type="scientific">Marasmius tenuissimus</name>
    <dbReference type="NCBI Taxonomy" id="585030"/>
    <lineage>
        <taxon>Eukaryota</taxon>
        <taxon>Fungi</taxon>
        <taxon>Dikarya</taxon>
        <taxon>Basidiomycota</taxon>
        <taxon>Agaricomycotina</taxon>
        <taxon>Agaricomycetes</taxon>
        <taxon>Agaricomycetidae</taxon>
        <taxon>Agaricales</taxon>
        <taxon>Marasmiineae</taxon>
        <taxon>Marasmiaceae</taxon>
        <taxon>Marasmius</taxon>
    </lineage>
</organism>
<dbReference type="PANTHER" id="PTHR36223">
    <property type="entry name" value="BETA-LACTAMASE-TYPE TRANSPEPTIDASE FOLD DOMAIN CONTAINING PROTEIN"/>
    <property type="match status" value="1"/>
</dbReference>
<gene>
    <name evidence="3" type="ORF">AAF712_015037</name>
</gene>
<dbReference type="Proteomes" id="UP001437256">
    <property type="component" value="Unassembled WGS sequence"/>
</dbReference>
<evidence type="ECO:0000313" key="4">
    <source>
        <dbReference type="Proteomes" id="UP001437256"/>
    </source>
</evidence>
<feature type="compositionally biased region" description="Basic residues" evidence="1">
    <location>
        <begin position="150"/>
        <end position="162"/>
    </location>
</feature>
<name>A0ABR2ZAH1_9AGAR</name>
<reference evidence="3 4" key="1">
    <citation type="submission" date="2024-05" db="EMBL/GenBank/DDBJ databases">
        <title>A draft genome resource for the thread blight pathogen Marasmius tenuissimus strain MS-2.</title>
        <authorList>
            <person name="Yulfo-Soto G.E."/>
            <person name="Baruah I.K."/>
            <person name="Amoako-Attah I."/>
            <person name="Bukari Y."/>
            <person name="Meinhardt L.W."/>
            <person name="Bailey B.A."/>
            <person name="Cohen S.P."/>
        </authorList>
    </citation>
    <scope>NUCLEOTIDE SEQUENCE [LARGE SCALE GENOMIC DNA]</scope>
    <source>
        <strain evidence="3 4">MS-2</strain>
    </source>
</reference>
<keyword evidence="4" id="KW-1185">Reference proteome</keyword>
<comment type="caution">
    <text evidence="3">The sequence shown here is derived from an EMBL/GenBank/DDBJ whole genome shotgun (WGS) entry which is preliminary data.</text>
</comment>
<feature type="region of interest" description="Disordered" evidence="1">
    <location>
        <begin position="83"/>
        <end position="136"/>
    </location>
</feature>
<evidence type="ECO:0000259" key="2">
    <source>
        <dbReference type="Pfam" id="PF25534"/>
    </source>
</evidence>
<dbReference type="EMBL" id="JBBXMP010000335">
    <property type="protein sequence ID" value="KAL0058303.1"/>
    <property type="molecule type" value="Genomic_DNA"/>
</dbReference>
<protein>
    <recommendedName>
        <fullName evidence="2">DUF7918 domain-containing protein</fullName>
    </recommendedName>
</protein>